<keyword evidence="2" id="KW-0812">Transmembrane</keyword>
<feature type="region of interest" description="Disordered" evidence="1">
    <location>
        <begin position="97"/>
        <end position="117"/>
    </location>
</feature>
<keyword evidence="2" id="KW-0472">Membrane</keyword>
<name>A0A6J6B139_9ZZZZ</name>
<dbReference type="EMBL" id="CAEZSM010000001">
    <property type="protein sequence ID" value="CAB4532890.1"/>
    <property type="molecule type" value="Genomic_DNA"/>
</dbReference>
<gene>
    <name evidence="3" type="ORF">UFOPK1438_00001</name>
</gene>
<feature type="transmembrane region" description="Helical" evidence="2">
    <location>
        <begin position="6"/>
        <end position="28"/>
    </location>
</feature>
<protein>
    <submittedName>
        <fullName evidence="3">Unannotated protein</fullName>
    </submittedName>
</protein>
<evidence type="ECO:0000313" key="3">
    <source>
        <dbReference type="EMBL" id="CAB4532890.1"/>
    </source>
</evidence>
<organism evidence="3">
    <name type="scientific">freshwater metagenome</name>
    <dbReference type="NCBI Taxonomy" id="449393"/>
    <lineage>
        <taxon>unclassified sequences</taxon>
        <taxon>metagenomes</taxon>
        <taxon>ecological metagenomes</taxon>
    </lineage>
</organism>
<dbReference type="AlphaFoldDB" id="A0A6J6B139"/>
<keyword evidence="2" id="KW-1133">Transmembrane helix</keyword>
<proteinExistence type="predicted"/>
<evidence type="ECO:0000256" key="1">
    <source>
        <dbReference type="SAM" id="MobiDB-lite"/>
    </source>
</evidence>
<evidence type="ECO:0000256" key="2">
    <source>
        <dbReference type="SAM" id="Phobius"/>
    </source>
</evidence>
<sequence length="117" mass="12789">MESLAIIVAIIFMIAILGGPIAFVLTYIPGETLLAKIFRRIPILIIIFLSILVCTQLIFSPIPLMGKTVGIFGLVTDYFAIRREFFPDFYLRKYLKGKGIGGGRSSGNDGHGPAGQQ</sequence>
<feature type="compositionally biased region" description="Gly residues" evidence="1">
    <location>
        <begin position="98"/>
        <end position="117"/>
    </location>
</feature>
<reference evidence="3" key="1">
    <citation type="submission" date="2020-05" db="EMBL/GenBank/DDBJ databases">
        <authorList>
            <person name="Chiriac C."/>
            <person name="Salcher M."/>
            <person name="Ghai R."/>
            <person name="Kavagutti S V."/>
        </authorList>
    </citation>
    <scope>NUCLEOTIDE SEQUENCE</scope>
</reference>
<accession>A0A6J6B139</accession>
<feature type="transmembrane region" description="Helical" evidence="2">
    <location>
        <begin position="40"/>
        <end position="58"/>
    </location>
</feature>